<keyword evidence="4 8" id="KW-0378">Hydrolase</keyword>
<proteinExistence type="predicted"/>
<dbReference type="PROSITE" id="PS51462">
    <property type="entry name" value="NUDIX"/>
    <property type="match status" value="1"/>
</dbReference>
<evidence type="ECO:0000313" key="8">
    <source>
        <dbReference type="EMBL" id="ADQ16462.1"/>
    </source>
</evidence>
<protein>
    <submittedName>
        <fullName evidence="8">NUDIX hydrolase</fullName>
    </submittedName>
</protein>
<accession>E4RZC3</accession>
<evidence type="ECO:0000256" key="3">
    <source>
        <dbReference type="ARBA" id="ARBA00022723"/>
    </source>
</evidence>
<dbReference type="HOGENOM" id="CLU_040940_5_1_10"/>
<evidence type="ECO:0000313" key="9">
    <source>
        <dbReference type="Proteomes" id="UP000007435"/>
    </source>
</evidence>
<dbReference type="Gene3D" id="3.90.79.10">
    <property type="entry name" value="Nucleoside Triphosphate Pyrophosphohydrolase"/>
    <property type="match status" value="1"/>
</dbReference>
<evidence type="ECO:0000256" key="2">
    <source>
        <dbReference type="ARBA" id="ARBA00001946"/>
    </source>
</evidence>
<evidence type="ECO:0000256" key="5">
    <source>
        <dbReference type="ARBA" id="ARBA00022842"/>
    </source>
</evidence>
<comment type="cofactor">
    <cofactor evidence="2">
        <name>Mg(2+)</name>
        <dbReference type="ChEBI" id="CHEBI:18420"/>
    </cofactor>
</comment>
<dbReference type="InterPro" id="IPR015797">
    <property type="entry name" value="NUDIX_hydrolase-like_dom_sf"/>
</dbReference>
<dbReference type="InterPro" id="IPR045121">
    <property type="entry name" value="CoAse"/>
</dbReference>
<dbReference type="InterPro" id="IPR000086">
    <property type="entry name" value="NUDIX_hydrolase_dom"/>
</dbReference>
<feature type="domain" description="Nudix hydrolase" evidence="7">
    <location>
        <begin position="37"/>
        <end position="171"/>
    </location>
</feature>
<dbReference type="EMBL" id="CP002305">
    <property type="protein sequence ID" value="ADQ16462.1"/>
    <property type="molecule type" value="Genomic_DNA"/>
</dbReference>
<dbReference type="AlphaFoldDB" id="E4RZC3"/>
<name>E4RZC3_LEAB4</name>
<dbReference type="Proteomes" id="UP000007435">
    <property type="component" value="Chromosome"/>
</dbReference>
<evidence type="ECO:0000256" key="4">
    <source>
        <dbReference type="ARBA" id="ARBA00022801"/>
    </source>
</evidence>
<evidence type="ECO:0000259" key="7">
    <source>
        <dbReference type="PROSITE" id="PS51462"/>
    </source>
</evidence>
<reference evidence="8 9" key="2">
    <citation type="journal article" date="2011" name="Stand. Genomic Sci.">
        <title>Complete genome sequence of Leadbetterella byssophila type strain (4M15).</title>
        <authorList>
            <person name="Abt B."/>
            <person name="Teshima H."/>
            <person name="Lucas S."/>
            <person name="Lapidus A."/>
            <person name="Del Rio T.G."/>
            <person name="Nolan M."/>
            <person name="Tice H."/>
            <person name="Cheng J.F."/>
            <person name="Pitluck S."/>
            <person name="Liolios K."/>
            <person name="Pagani I."/>
            <person name="Ivanova N."/>
            <person name="Mavromatis K."/>
            <person name="Pati A."/>
            <person name="Tapia R."/>
            <person name="Han C."/>
            <person name="Goodwin L."/>
            <person name="Chen A."/>
            <person name="Palaniappan K."/>
            <person name="Land M."/>
            <person name="Hauser L."/>
            <person name="Chang Y.J."/>
            <person name="Jeffries C.D."/>
            <person name="Rohde M."/>
            <person name="Goker M."/>
            <person name="Tindall B.J."/>
            <person name="Detter J.C."/>
            <person name="Woyke T."/>
            <person name="Bristow J."/>
            <person name="Eisen J.A."/>
            <person name="Markowitz V."/>
            <person name="Hugenholtz P."/>
            <person name="Klenk H.P."/>
            <person name="Kyrpides N.C."/>
        </authorList>
    </citation>
    <scope>NUCLEOTIDE SEQUENCE [LARGE SCALE GENOMIC DNA]</scope>
    <source>
        <strain evidence="9">DSM 17132 / JCM 16389 / KACC 11308 / NBRC 106382 / 4M15</strain>
    </source>
</reference>
<comment type="cofactor">
    <cofactor evidence="1">
        <name>Mn(2+)</name>
        <dbReference type="ChEBI" id="CHEBI:29035"/>
    </cofactor>
</comment>
<organism evidence="8 9">
    <name type="scientific">Leadbetterella byssophila (strain DSM 17132 / JCM 16389 / KACC 11308 / NBRC 106382 / 4M15)</name>
    <dbReference type="NCBI Taxonomy" id="649349"/>
    <lineage>
        <taxon>Bacteria</taxon>
        <taxon>Pseudomonadati</taxon>
        <taxon>Bacteroidota</taxon>
        <taxon>Cytophagia</taxon>
        <taxon>Cytophagales</taxon>
        <taxon>Leadbetterellaceae</taxon>
        <taxon>Leadbetterella</taxon>
    </lineage>
</organism>
<dbReference type="PANTHER" id="PTHR12992">
    <property type="entry name" value="NUDIX HYDROLASE"/>
    <property type="match status" value="1"/>
</dbReference>
<dbReference type="GO" id="GO:0046872">
    <property type="term" value="F:metal ion binding"/>
    <property type="evidence" value="ECO:0007669"/>
    <property type="project" value="UniProtKB-KW"/>
</dbReference>
<dbReference type="eggNOG" id="COG0494">
    <property type="taxonomic scope" value="Bacteria"/>
</dbReference>
<keyword evidence="6" id="KW-0464">Manganese</keyword>
<keyword evidence="5" id="KW-0460">Magnesium</keyword>
<dbReference type="SUPFAM" id="SSF55811">
    <property type="entry name" value="Nudix"/>
    <property type="match status" value="1"/>
</dbReference>
<dbReference type="RefSeq" id="WP_013407514.1">
    <property type="nucleotide sequence ID" value="NC_014655.1"/>
</dbReference>
<reference key="1">
    <citation type="submission" date="2010-11" db="EMBL/GenBank/DDBJ databases">
        <title>The complete genome of Leadbetterella byssophila DSM 17132.</title>
        <authorList>
            <consortium name="US DOE Joint Genome Institute (JGI-PGF)"/>
            <person name="Lucas S."/>
            <person name="Copeland A."/>
            <person name="Lapidus A."/>
            <person name="Glavina del Rio T."/>
            <person name="Dalin E."/>
            <person name="Tice H."/>
            <person name="Bruce D."/>
            <person name="Goodwin L."/>
            <person name="Pitluck S."/>
            <person name="Kyrpides N."/>
            <person name="Mavromatis K."/>
            <person name="Ivanova N."/>
            <person name="Teshima H."/>
            <person name="Brettin T."/>
            <person name="Detter J.C."/>
            <person name="Han C."/>
            <person name="Tapia R."/>
            <person name="Land M."/>
            <person name="Hauser L."/>
            <person name="Markowitz V."/>
            <person name="Cheng J.-F."/>
            <person name="Hugenholtz P."/>
            <person name="Woyke T."/>
            <person name="Wu D."/>
            <person name="Tindall B."/>
            <person name="Pomrenke H.G."/>
            <person name="Brambilla E."/>
            <person name="Klenk H.-P."/>
            <person name="Eisen J.A."/>
        </authorList>
    </citation>
    <scope>NUCLEOTIDE SEQUENCE [LARGE SCALE GENOMIC DNA]</scope>
    <source>
        <strain>DSM 17132</strain>
    </source>
</reference>
<dbReference type="KEGG" id="lby:Lbys_0700"/>
<keyword evidence="3" id="KW-0479">Metal-binding</keyword>
<keyword evidence="9" id="KW-1185">Reference proteome</keyword>
<dbReference type="OrthoDB" id="9802805at2"/>
<gene>
    <name evidence="8" type="ordered locus">Lbys_0700</name>
</gene>
<sequence length="199" mass="22528">MDSTITFLEKRLKDPLPGIASHKRFMHPGRSMDIPADLRSSAVLILLYPHENEIYFPLILRPKYDGKHGGQMALPGGKTEPSDENVIRTALREAQEEIGIRAMDVQILGQLTEVYIPISNYVVYPVIGFMDYTPQFYPDAREVDKIYTPKLTDLKGETVHRTITIGNQEVDVPGFEIQDTWVWGATALMLGELSDILWP</sequence>
<evidence type="ECO:0000256" key="1">
    <source>
        <dbReference type="ARBA" id="ARBA00001936"/>
    </source>
</evidence>
<dbReference type="PANTHER" id="PTHR12992:SF11">
    <property type="entry name" value="MITOCHONDRIAL COENZYME A DIPHOSPHATASE NUDT8"/>
    <property type="match status" value="1"/>
</dbReference>
<dbReference type="Pfam" id="PF00293">
    <property type="entry name" value="NUDIX"/>
    <property type="match status" value="1"/>
</dbReference>
<dbReference type="CDD" id="cd03426">
    <property type="entry name" value="NUDIX_CoAse_Nudt7"/>
    <property type="match status" value="1"/>
</dbReference>
<dbReference type="GO" id="GO:0010945">
    <property type="term" value="F:coenzyme A diphosphatase activity"/>
    <property type="evidence" value="ECO:0007669"/>
    <property type="project" value="InterPro"/>
</dbReference>
<evidence type="ECO:0000256" key="6">
    <source>
        <dbReference type="ARBA" id="ARBA00023211"/>
    </source>
</evidence>
<dbReference type="STRING" id="649349.Lbys_0700"/>